<evidence type="ECO:0000256" key="2">
    <source>
        <dbReference type="SAM" id="SignalP"/>
    </source>
</evidence>
<keyword evidence="4" id="KW-1185">Reference proteome</keyword>
<dbReference type="EMBL" id="KZ821221">
    <property type="protein sequence ID" value="PYH48353.1"/>
    <property type="molecule type" value="Genomic_DNA"/>
</dbReference>
<feature type="chain" id="PRO_5016382296" evidence="2">
    <location>
        <begin position="23"/>
        <end position="295"/>
    </location>
</feature>
<feature type="compositionally biased region" description="Low complexity" evidence="1">
    <location>
        <begin position="43"/>
        <end position="62"/>
    </location>
</feature>
<evidence type="ECO:0000256" key="1">
    <source>
        <dbReference type="SAM" id="MobiDB-lite"/>
    </source>
</evidence>
<feature type="region of interest" description="Disordered" evidence="1">
    <location>
        <begin position="41"/>
        <end position="62"/>
    </location>
</feature>
<accession>A0A318ZVG3</accession>
<dbReference type="AlphaFoldDB" id="A0A318ZVG3"/>
<feature type="region of interest" description="Disordered" evidence="1">
    <location>
        <begin position="173"/>
        <end position="237"/>
    </location>
</feature>
<feature type="compositionally biased region" description="Low complexity" evidence="1">
    <location>
        <begin position="176"/>
        <end position="237"/>
    </location>
</feature>
<dbReference type="GeneID" id="37080712"/>
<gene>
    <name evidence="3" type="ORF">BP01DRAFT_420857</name>
</gene>
<proteinExistence type="predicted"/>
<sequence>MQWSTITTILTLLLLNTSQASAFSIARVWASFYSECPSDNSASTPTIPDDTDEPSSSSSSSSNDNILAHFFASFFQRTDDQSATVVVDVYSGTCQAFPVGRRYDADALAFNAEAVYTGPYDRCNITVHEVPGCVDKPLIEVPIQDGSAESQCTERVFSSLSQMWILLHCETDKKSSSSVGGSSSSSKISSTSSGGQQTPSQQAQSQDQSSSSSSSSASALSDPTTPNIPDIPNIPAIPDIPKLQPTIFSKLHATLENATATNATTLGAIGANSTSRVLSRTMRLRRAARNRLSNW</sequence>
<protein>
    <submittedName>
        <fullName evidence="3">Uncharacterized protein</fullName>
    </submittedName>
</protein>
<dbReference type="RefSeq" id="XP_025434335.1">
    <property type="nucleotide sequence ID" value="XM_025579483.1"/>
</dbReference>
<name>A0A318ZVG3_9EURO</name>
<dbReference type="OrthoDB" id="4503765at2759"/>
<organism evidence="3 4">
    <name type="scientific">Aspergillus saccharolyticus JOP 1030-1</name>
    <dbReference type="NCBI Taxonomy" id="1450539"/>
    <lineage>
        <taxon>Eukaryota</taxon>
        <taxon>Fungi</taxon>
        <taxon>Dikarya</taxon>
        <taxon>Ascomycota</taxon>
        <taxon>Pezizomycotina</taxon>
        <taxon>Eurotiomycetes</taxon>
        <taxon>Eurotiomycetidae</taxon>
        <taxon>Eurotiales</taxon>
        <taxon>Aspergillaceae</taxon>
        <taxon>Aspergillus</taxon>
        <taxon>Aspergillus subgen. Circumdati</taxon>
    </lineage>
</organism>
<keyword evidence="2" id="KW-0732">Signal</keyword>
<dbReference type="Proteomes" id="UP000248349">
    <property type="component" value="Unassembled WGS sequence"/>
</dbReference>
<evidence type="ECO:0000313" key="3">
    <source>
        <dbReference type="EMBL" id="PYH48353.1"/>
    </source>
</evidence>
<feature type="signal peptide" evidence="2">
    <location>
        <begin position="1"/>
        <end position="22"/>
    </location>
</feature>
<reference evidence="3 4" key="1">
    <citation type="submission" date="2016-12" db="EMBL/GenBank/DDBJ databases">
        <title>The genomes of Aspergillus section Nigri reveals drivers in fungal speciation.</title>
        <authorList>
            <consortium name="DOE Joint Genome Institute"/>
            <person name="Vesth T.C."/>
            <person name="Nybo J."/>
            <person name="Theobald S."/>
            <person name="Brandl J."/>
            <person name="Frisvad J.C."/>
            <person name="Nielsen K.F."/>
            <person name="Lyhne E.K."/>
            <person name="Kogle M.E."/>
            <person name="Kuo A."/>
            <person name="Riley R."/>
            <person name="Clum A."/>
            <person name="Nolan M."/>
            <person name="Lipzen A."/>
            <person name="Salamov A."/>
            <person name="Henrissat B."/>
            <person name="Wiebenga A."/>
            <person name="De Vries R.P."/>
            <person name="Grigoriev I.V."/>
            <person name="Mortensen U.H."/>
            <person name="Andersen M.R."/>
            <person name="Baker S.E."/>
        </authorList>
    </citation>
    <scope>NUCLEOTIDE SEQUENCE [LARGE SCALE GENOMIC DNA]</scope>
    <source>
        <strain evidence="3 4">JOP 1030-1</strain>
    </source>
</reference>
<evidence type="ECO:0000313" key="4">
    <source>
        <dbReference type="Proteomes" id="UP000248349"/>
    </source>
</evidence>